<keyword evidence="3" id="KW-1185">Reference proteome</keyword>
<evidence type="ECO:0000313" key="3">
    <source>
        <dbReference type="Proteomes" id="UP000593572"/>
    </source>
</evidence>
<keyword evidence="1" id="KW-0472">Membrane</keyword>
<comment type="caution">
    <text evidence="2">The sequence shown here is derived from an EMBL/GenBank/DDBJ whole genome shotgun (WGS) entry which is preliminary data.</text>
</comment>
<evidence type="ECO:0000256" key="1">
    <source>
        <dbReference type="SAM" id="Phobius"/>
    </source>
</evidence>
<protein>
    <submittedName>
        <fullName evidence="2">Uncharacterized protein</fullName>
    </submittedName>
</protein>
<keyword evidence="1" id="KW-1133">Transmembrane helix</keyword>
<gene>
    <name evidence="2" type="ORF">Golob_026494</name>
</gene>
<organism evidence="2 3">
    <name type="scientific">Gossypium lobatum</name>
    <dbReference type="NCBI Taxonomy" id="34289"/>
    <lineage>
        <taxon>Eukaryota</taxon>
        <taxon>Viridiplantae</taxon>
        <taxon>Streptophyta</taxon>
        <taxon>Embryophyta</taxon>
        <taxon>Tracheophyta</taxon>
        <taxon>Spermatophyta</taxon>
        <taxon>Magnoliopsida</taxon>
        <taxon>eudicotyledons</taxon>
        <taxon>Gunneridae</taxon>
        <taxon>Pentapetalae</taxon>
        <taxon>rosids</taxon>
        <taxon>malvids</taxon>
        <taxon>Malvales</taxon>
        <taxon>Malvaceae</taxon>
        <taxon>Malvoideae</taxon>
        <taxon>Gossypium</taxon>
    </lineage>
</organism>
<sequence length="161" mass="18100">MPWEIWLALRSISGGSTAIRESGFATSALKDMQSSLITRLISRFVAPVVILVTVVVFFPGWRASLSTKMLAVLEESNLNCRRCTLVAPLDRLQALVHQAMPMLAYFPCLELDCQLRNQLIRLFSPTVTHLLLTTTASRNTTLNFSFCHHQPLTQMRIAQLI</sequence>
<dbReference type="Proteomes" id="UP000593572">
    <property type="component" value="Unassembled WGS sequence"/>
</dbReference>
<keyword evidence="1" id="KW-0812">Transmembrane</keyword>
<evidence type="ECO:0000313" key="2">
    <source>
        <dbReference type="EMBL" id="MBA0556388.1"/>
    </source>
</evidence>
<dbReference type="EMBL" id="JABEZX010000005">
    <property type="protein sequence ID" value="MBA0556388.1"/>
    <property type="molecule type" value="Genomic_DNA"/>
</dbReference>
<name>A0A7J8LVC6_9ROSI</name>
<reference evidence="2 3" key="1">
    <citation type="journal article" date="2019" name="Genome Biol. Evol.">
        <title>Insights into the evolution of the New World diploid cottons (Gossypium, subgenus Houzingenia) based on genome sequencing.</title>
        <authorList>
            <person name="Grover C.E."/>
            <person name="Arick M.A. 2nd"/>
            <person name="Thrash A."/>
            <person name="Conover J.L."/>
            <person name="Sanders W.S."/>
            <person name="Peterson D.G."/>
            <person name="Frelichowski J.E."/>
            <person name="Scheffler J.A."/>
            <person name="Scheffler B.E."/>
            <person name="Wendel J.F."/>
        </authorList>
    </citation>
    <scope>NUCLEOTIDE SEQUENCE [LARGE SCALE GENOMIC DNA]</scope>
    <source>
        <strain evidence="2">157</strain>
        <tissue evidence="2">Leaf</tissue>
    </source>
</reference>
<feature type="transmembrane region" description="Helical" evidence="1">
    <location>
        <begin position="40"/>
        <end position="61"/>
    </location>
</feature>
<accession>A0A7J8LVC6</accession>
<dbReference type="AlphaFoldDB" id="A0A7J8LVC6"/>
<proteinExistence type="predicted"/>